<reference evidence="4" key="1">
    <citation type="journal article" date="2020" name="Mol. Plant Microbe">
        <title>Rhizobial microsymbionts of the narrowly endemic Oxytropis species growing in Kamchatka are characterized by significant genetic diversity and possess a set of genes that are associated with T3SS and T6SS secretion systems and can affect the development of symbiosis.</title>
        <authorList>
            <person name="Safronova V."/>
            <person name="Guro P."/>
            <person name="Sazanova A."/>
            <person name="Kuznetsova I."/>
            <person name="Belimov A."/>
            <person name="Yakubov V."/>
            <person name="Chirak E."/>
            <person name="Afonin A."/>
            <person name="Gogolev Y."/>
            <person name="Andronov E."/>
            <person name="Tikhonovich I."/>
        </authorList>
    </citation>
    <scope>NUCLEOTIDE SEQUENCE [LARGE SCALE GENOMIC DNA]</scope>
    <source>
        <strain evidence="4">581</strain>
    </source>
</reference>
<dbReference type="AlphaFoldDB" id="A0A7G6TVI8"/>
<keyword evidence="2" id="KW-1133">Transmembrane helix</keyword>
<keyword evidence="2" id="KW-0812">Transmembrane</keyword>
<name>A0A7G6TVI8_9BRAD</name>
<dbReference type="EMBL" id="CP050292">
    <property type="protein sequence ID" value="QND70770.1"/>
    <property type="molecule type" value="Genomic_DNA"/>
</dbReference>
<dbReference type="KEGG" id="trb:HB776_05625"/>
<protein>
    <submittedName>
        <fullName evidence="3">Uncharacterized protein</fullName>
    </submittedName>
</protein>
<dbReference type="RefSeq" id="WP_184515908.1">
    <property type="nucleotide sequence ID" value="NZ_CP050292.1"/>
</dbReference>
<sequence length="121" mass="13415">MTNPLQPHPLTSAMQMGITFCSLCVAAAAILFAIRSFSEERNARLVEIGVNVLRVDPTKETQVSAAREWALDLIDANAGGIRFSDKARSELMNRPLDLSPWAFGESDSTQRVRPNLRPNFQ</sequence>
<proteinExistence type="predicted"/>
<evidence type="ECO:0000256" key="2">
    <source>
        <dbReference type="SAM" id="Phobius"/>
    </source>
</evidence>
<feature type="region of interest" description="Disordered" evidence="1">
    <location>
        <begin position="98"/>
        <end position="121"/>
    </location>
</feature>
<dbReference type="Proteomes" id="UP000515291">
    <property type="component" value="Chromosome"/>
</dbReference>
<gene>
    <name evidence="3" type="ORF">HB776_05625</name>
</gene>
<evidence type="ECO:0000256" key="1">
    <source>
        <dbReference type="SAM" id="MobiDB-lite"/>
    </source>
</evidence>
<keyword evidence="2" id="KW-0472">Membrane</keyword>
<feature type="compositionally biased region" description="Polar residues" evidence="1">
    <location>
        <begin position="106"/>
        <end position="121"/>
    </location>
</feature>
<accession>A0A7G6TVI8</accession>
<evidence type="ECO:0000313" key="3">
    <source>
        <dbReference type="EMBL" id="QND70770.1"/>
    </source>
</evidence>
<organism evidence="3 4">
    <name type="scientific">Tardiphaga robiniae</name>
    <dbReference type="NCBI Taxonomy" id="943830"/>
    <lineage>
        <taxon>Bacteria</taxon>
        <taxon>Pseudomonadati</taxon>
        <taxon>Pseudomonadota</taxon>
        <taxon>Alphaproteobacteria</taxon>
        <taxon>Hyphomicrobiales</taxon>
        <taxon>Nitrobacteraceae</taxon>
        <taxon>Tardiphaga</taxon>
    </lineage>
</organism>
<feature type="transmembrane region" description="Helical" evidence="2">
    <location>
        <begin position="12"/>
        <end position="34"/>
    </location>
</feature>
<evidence type="ECO:0000313" key="4">
    <source>
        <dbReference type="Proteomes" id="UP000515291"/>
    </source>
</evidence>